<dbReference type="Pfam" id="PF12675">
    <property type="entry name" value="DUF3795"/>
    <property type="match status" value="1"/>
</dbReference>
<gene>
    <name evidence="1" type="ORF">COU95_00155</name>
</gene>
<comment type="caution">
    <text evidence="1">The sequence shown here is derived from an EMBL/GenBank/DDBJ whole genome shotgun (WGS) entry which is preliminary data.</text>
</comment>
<dbReference type="InterPro" id="IPR024227">
    <property type="entry name" value="DUF3795"/>
</dbReference>
<accession>A0A2M8L4I2</accession>
<protein>
    <recommendedName>
        <fullName evidence="3">DUF3795 domain-containing protein</fullName>
    </recommendedName>
</protein>
<organism evidence="1 2">
    <name type="scientific">Candidatus Shapirobacteria bacterium CG10_big_fil_rev_8_21_14_0_10_40_9</name>
    <dbReference type="NCBI Taxonomy" id="1974888"/>
    <lineage>
        <taxon>Bacteria</taxon>
        <taxon>Candidatus Shapironibacteriota</taxon>
    </lineage>
</organism>
<sequence length="107" mass="11993">MDSKVSKAKISSRKTKIVNQLKLNLRNKDLVAPCGLYCGECGAFQDGRCGGCISRKGLCLKYTKICKIYSCCVEKKGLRVCGQCKEFPCRKFPAFFDTPAWRREVLG</sequence>
<evidence type="ECO:0000313" key="1">
    <source>
        <dbReference type="EMBL" id="PJE67845.1"/>
    </source>
</evidence>
<evidence type="ECO:0000313" key="2">
    <source>
        <dbReference type="Proteomes" id="UP000231474"/>
    </source>
</evidence>
<feature type="non-terminal residue" evidence="1">
    <location>
        <position position="107"/>
    </location>
</feature>
<dbReference type="AlphaFoldDB" id="A0A2M8L4I2"/>
<reference evidence="2" key="1">
    <citation type="submission" date="2017-09" db="EMBL/GenBank/DDBJ databases">
        <title>Depth-based differentiation of microbial function through sediment-hosted aquifers and enrichment of novel symbionts in the deep terrestrial subsurface.</title>
        <authorList>
            <person name="Probst A.J."/>
            <person name="Ladd B."/>
            <person name="Jarett J.K."/>
            <person name="Geller-Mcgrath D.E."/>
            <person name="Sieber C.M.K."/>
            <person name="Emerson J.B."/>
            <person name="Anantharaman K."/>
            <person name="Thomas B.C."/>
            <person name="Malmstrom R."/>
            <person name="Stieglmeier M."/>
            <person name="Klingl A."/>
            <person name="Woyke T."/>
            <person name="Ryan C.M."/>
            <person name="Banfield J.F."/>
        </authorList>
    </citation>
    <scope>NUCLEOTIDE SEQUENCE [LARGE SCALE GENOMIC DNA]</scope>
</reference>
<dbReference type="EMBL" id="PFEK01000004">
    <property type="protein sequence ID" value="PJE67845.1"/>
    <property type="molecule type" value="Genomic_DNA"/>
</dbReference>
<name>A0A2M8L4I2_9BACT</name>
<evidence type="ECO:0008006" key="3">
    <source>
        <dbReference type="Google" id="ProtNLM"/>
    </source>
</evidence>
<proteinExistence type="predicted"/>
<dbReference type="Proteomes" id="UP000231474">
    <property type="component" value="Unassembled WGS sequence"/>
</dbReference>